<protein>
    <submittedName>
        <fullName evidence="6">Polyhydroxyalkanoate depolymerase</fullName>
    </submittedName>
</protein>
<keyword evidence="2 5" id="KW-0812">Transmembrane</keyword>
<evidence type="ECO:0000256" key="1">
    <source>
        <dbReference type="ARBA" id="ARBA00004141"/>
    </source>
</evidence>
<name>A0A258DAQ6_CAUVI</name>
<dbReference type="GO" id="GO:0016020">
    <property type="term" value="C:membrane"/>
    <property type="evidence" value="ECO:0007669"/>
    <property type="project" value="UniProtKB-SubCell"/>
</dbReference>
<comment type="caution">
    <text evidence="6">The sequence shown here is derived from an EMBL/GenBank/DDBJ whole genome shotgun (WGS) entry which is preliminary data.</text>
</comment>
<reference evidence="6 7" key="1">
    <citation type="submission" date="2017-03" db="EMBL/GenBank/DDBJ databases">
        <title>Lifting the veil on microbial sulfur biogeochemistry in mining wastewaters.</title>
        <authorList>
            <person name="Kantor R.S."/>
            <person name="Colenbrander Nelson T."/>
            <person name="Marshall S."/>
            <person name="Bennett D."/>
            <person name="Apte S."/>
            <person name="Camacho D."/>
            <person name="Thomas B.C."/>
            <person name="Warren L.A."/>
            <person name="Banfield J.F."/>
        </authorList>
    </citation>
    <scope>NUCLEOTIDE SEQUENCE [LARGE SCALE GENOMIC DNA]</scope>
    <source>
        <strain evidence="6">32-67-7</strain>
    </source>
</reference>
<gene>
    <name evidence="6" type="ORF">B7Z12_05250</name>
</gene>
<dbReference type="AlphaFoldDB" id="A0A258DAQ6"/>
<proteinExistence type="predicted"/>
<accession>A0A258DAQ6</accession>
<dbReference type="Pfam" id="PF13564">
    <property type="entry name" value="DoxX_2"/>
    <property type="match status" value="1"/>
</dbReference>
<evidence type="ECO:0000313" key="7">
    <source>
        <dbReference type="Proteomes" id="UP000215616"/>
    </source>
</evidence>
<feature type="non-terminal residue" evidence="6">
    <location>
        <position position="1"/>
    </location>
</feature>
<evidence type="ECO:0000256" key="3">
    <source>
        <dbReference type="ARBA" id="ARBA00022989"/>
    </source>
</evidence>
<evidence type="ECO:0000256" key="2">
    <source>
        <dbReference type="ARBA" id="ARBA00022692"/>
    </source>
</evidence>
<evidence type="ECO:0000256" key="5">
    <source>
        <dbReference type="SAM" id="Phobius"/>
    </source>
</evidence>
<evidence type="ECO:0000256" key="4">
    <source>
        <dbReference type="ARBA" id="ARBA00023136"/>
    </source>
</evidence>
<comment type="subcellular location">
    <subcellularLocation>
        <location evidence="1">Membrane</location>
        <topology evidence="1">Multi-pass membrane protein</topology>
    </subcellularLocation>
</comment>
<dbReference type="Proteomes" id="UP000215616">
    <property type="component" value="Unassembled WGS sequence"/>
</dbReference>
<organism evidence="6 7">
    <name type="scientific">Caulobacter vibrioides</name>
    <name type="common">Caulobacter crescentus</name>
    <dbReference type="NCBI Taxonomy" id="155892"/>
    <lineage>
        <taxon>Bacteria</taxon>
        <taxon>Pseudomonadati</taxon>
        <taxon>Pseudomonadota</taxon>
        <taxon>Alphaproteobacteria</taxon>
        <taxon>Caulobacterales</taxon>
        <taxon>Caulobacteraceae</taxon>
        <taxon>Caulobacter</taxon>
    </lineage>
</organism>
<feature type="transmembrane region" description="Helical" evidence="5">
    <location>
        <begin position="18"/>
        <end position="35"/>
    </location>
</feature>
<sequence length="78" mass="8383">HHPAATNTLRALGWDPRHTLMIGLIELSCLVLYLVPPTRLLGAVLFTGLLGGAMATQIRAGSPLFSHTLFGLYLGVFL</sequence>
<keyword evidence="3 5" id="KW-1133">Transmembrane helix</keyword>
<dbReference type="EMBL" id="NCDQ01000055">
    <property type="protein sequence ID" value="OYX04891.1"/>
    <property type="molecule type" value="Genomic_DNA"/>
</dbReference>
<keyword evidence="4 5" id="KW-0472">Membrane</keyword>
<evidence type="ECO:0000313" key="6">
    <source>
        <dbReference type="EMBL" id="OYX04891.1"/>
    </source>
</evidence>
<dbReference type="InterPro" id="IPR032808">
    <property type="entry name" value="DoxX"/>
</dbReference>